<dbReference type="InterPro" id="IPR052840">
    <property type="entry name" value="U7_snRNA_Sm-like"/>
</dbReference>
<dbReference type="InterPro" id="IPR001163">
    <property type="entry name" value="Sm_dom_euk/arc"/>
</dbReference>
<organism evidence="3 4">
    <name type="scientific">Volvox africanus</name>
    <dbReference type="NCBI Taxonomy" id="51714"/>
    <lineage>
        <taxon>Eukaryota</taxon>
        <taxon>Viridiplantae</taxon>
        <taxon>Chlorophyta</taxon>
        <taxon>core chlorophytes</taxon>
        <taxon>Chlorophyceae</taxon>
        <taxon>CS clade</taxon>
        <taxon>Chlamydomonadales</taxon>
        <taxon>Volvocaceae</taxon>
        <taxon>Volvox</taxon>
    </lineage>
</organism>
<feature type="compositionally biased region" description="Basic and acidic residues" evidence="1">
    <location>
        <begin position="250"/>
        <end position="260"/>
    </location>
</feature>
<accession>A0ABQ5RPA8</accession>
<name>A0ABQ5RPA8_9CHLO</name>
<feature type="region of interest" description="Disordered" evidence="1">
    <location>
        <begin position="1"/>
        <end position="35"/>
    </location>
</feature>
<dbReference type="PROSITE" id="PS52002">
    <property type="entry name" value="SM"/>
    <property type="match status" value="1"/>
</dbReference>
<dbReference type="SUPFAM" id="SSF50182">
    <property type="entry name" value="Sm-like ribonucleoproteins"/>
    <property type="match status" value="1"/>
</dbReference>
<dbReference type="CDD" id="cd01733">
    <property type="entry name" value="LSm10"/>
    <property type="match status" value="1"/>
</dbReference>
<feature type="domain" description="Sm" evidence="2">
    <location>
        <begin position="41"/>
        <end position="113"/>
    </location>
</feature>
<dbReference type="SMART" id="SM00651">
    <property type="entry name" value="Sm"/>
    <property type="match status" value="1"/>
</dbReference>
<evidence type="ECO:0000256" key="1">
    <source>
        <dbReference type="SAM" id="MobiDB-lite"/>
    </source>
</evidence>
<dbReference type="Gene3D" id="2.30.30.100">
    <property type="match status" value="1"/>
</dbReference>
<sequence>MLRAAGPANVQSRGLVPHQALGRPPRGRNRRRRLPPREETTLVCLIKSLVERKVVVELRNDILLRGRLDDVDDFLNMSLSEVTFQTVEGHKTEYESMYVKGRNVRFVHLPRSLDPAKAIDSYRHKVIRTKLEAARERARALGSAKPTPKGQDALAEGVESSGSALLEETEARGQGTEEEGEGEERSGAEGDKLDDEEGEDEEGGEGGMSGDAQVDFDDASGIAGYGDVTVEALRHLDPRSAASGGGSGAENRDEVFGFFC</sequence>
<dbReference type="Proteomes" id="UP001165090">
    <property type="component" value="Unassembled WGS sequence"/>
</dbReference>
<feature type="region of interest" description="Disordered" evidence="1">
    <location>
        <begin position="237"/>
        <end position="260"/>
    </location>
</feature>
<evidence type="ECO:0000313" key="4">
    <source>
        <dbReference type="Proteomes" id="UP001165090"/>
    </source>
</evidence>
<proteinExistence type="predicted"/>
<dbReference type="Pfam" id="PF01423">
    <property type="entry name" value="LSM"/>
    <property type="match status" value="1"/>
</dbReference>
<dbReference type="EMBL" id="BSDZ01000004">
    <property type="protein sequence ID" value="GLI59294.1"/>
    <property type="molecule type" value="Genomic_DNA"/>
</dbReference>
<comment type="caution">
    <text evidence="3">The sequence shown here is derived from an EMBL/GenBank/DDBJ whole genome shotgun (WGS) entry which is preliminary data.</text>
</comment>
<reference evidence="3 4" key="1">
    <citation type="journal article" date="2023" name="IScience">
        <title>Expanded male sex-determining region conserved during the evolution of homothallism in the green alga Volvox.</title>
        <authorList>
            <person name="Yamamoto K."/>
            <person name="Matsuzaki R."/>
            <person name="Mahakham W."/>
            <person name="Heman W."/>
            <person name="Sekimoto H."/>
            <person name="Kawachi M."/>
            <person name="Minakuchi Y."/>
            <person name="Toyoda A."/>
            <person name="Nozaki H."/>
        </authorList>
    </citation>
    <scope>NUCLEOTIDE SEQUENCE [LARGE SCALE GENOMIC DNA]</scope>
    <source>
        <strain evidence="3 4">NIES-4468</strain>
    </source>
</reference>
<gene>
    <name evidence="3" type="ORF">VaNZ11_001147</name>
</gene>
<feature type="compositionally biased region" description="Acidic residues" evidence="1">
    <location>
        <begin position="192"/>
        <end position="204"/>
    </location>
</feature>
<dbReference type="InterPro" id="IPR047575">
    <property type="entry name" value="Sm"/>
</dbReference>
<evidence type="ECO:0000313" key="3">
    <source>
        <dbReference type="EMBL" id="GLI59294.1"/>
    </source>
</evidence>
<protein>
    <recommendedName>
        <fullName evidence="2">Sm domain-containing protein</fullName>
    </recommendedName>
</protein>
<feature type="region of interest" description="Disordered" evidence="1">
    <location>
        <begin position="138"/>
        <end position="222"/>
    </location>
</feature>
<dbReference type="InterPro" id="IPR010920">
    <property type="entry name" value="LSM_dom_sf"/>
</dbReference>
<dbReference type="PANTHER" id="PTHR21196:SF1">
    <property type="entry name" value="U7 SNRNA-ASSOCIATED SM-LIKE PROTEIN LSM10"/>
    <property type="match status" value="1"/>
</dbReference>
<keyword evidence="4" id="KW-1185">Reference proteome</keyword>
<dbReference type="PANTHER" id="PTHR21196">
    <property type="entry name" value="U7 SNRNA-ASSOCIATED SM-LIKE PROTEIN LSM10"/>
    <property type="match status" value="1"/>
</dbReference>
<evidence type="ECO:0000259" key="2">
    <source>
        <dbReference type="PROSITE" id="PS52002"/>
    </source>
</evidence>
<feature type="compositionally biased region" description="Basic residues" evidence="1">
    <location>
        <begin position="25"/>
        <end position="34"/>
    </location>
</feature>